<dbReference type="PROSITE" id="PS50887">
    <property type="entry name" value="GGDEF"/>
    <property type="match status" value="1"/>
</dbReference>
<dbReference type="OrthoDB" id="9812260at2"/>
<organism evidence="4 5">
    <name type="scientific">Erythrobacter litoralis</name>
    <dbReference type="NCBI Taxonomy" id="39960"/>
    <lineage>
        <taxon>Bacteria</taxon>
        <taxon>Pseudomonadati</taxon>
        <taxon>Pseudomonadota</taxon>
        <taxon>Alphaproteobacteria</taxon>
        <taxon>Sphingomonadales</taxon>
        <taxon>Erythrobacteraceae</taxon>
        <taxon>Erythrobacter/Porphyrobacter group</taxon>
        <taxon>Erythrobacter</taxon>
    </lineage>
</organism>
<protein>
    <recommendedName>
        <fullName evidence="1">diguanylate cyclase</fullName>
        <ecNumber evidence="1">2.7.7.65</ecNumber>
    </recommendedName>
</protein>
<dbReference type="PATRIC" id="fig|39960.10.peg.2124"/>
<dbReference type="Gene3D" id="3.30.70.270">
    <property type="match status" value="1"/>
</dbReference>
<name>A0A074MYD3_9SPHN</name>
<sequence length="103" mass="11431">MTEEHLRNAALKRAAERDRLTGLFNRCVFDRRLAEAVRHSAGTPVTVMLLDLDGFKDINDTLGHLVGDIVLAALGQRLQAEAGDDIFVARWGGDCRHGRHRIA</sequence>
<evidence type="ECO:0000259" key="3">
    <source>
        <dbReference type="PROSITE" id="PS50887"/>
    </source>
</evidence>
<proteinExistence type="predicted"/>
<gene>
    <name evidence="4" type="ORF">EH32_05140</name>
</gene>
<comment type="catalytic activity">
    <reaction evidence="2">
        <text>2 GTP = 3',3'-c-di-GMP + 2 diphosphate</text>
        <dbReference type="Rhea" id="RHEA:24898"/>
        <dbReference type="ChEBI" id="CHEBI:33019"/>
        <dbReference type="ChEBI" id="CHEBI:37565"/>
        <dbReference type="ChEBI" id="CHEBI:58805"/>
        <dbReference type="EC" id="2.7.7.65"/>
    </reaction>
</comment>
<dbReference type="NCBIfam" id="TIGR00254">
    <property type="entry name" value="GGDEF"/>
    <property type="match status" value="1"/>
</dbReference>
<evidence type="ECO:0000313" key="5">
    <source>
        <dbReference type="Proteomes" id="UP000027866"/>
    </source>
</evidence>
<comment type="caution">
    <text evidence="4">The sequence shown here is derived from an EMBL/GenBank/DDBJ whole genome shotgun (WGS) entry which is preliminary data.</text>
</comment>
<dbReference type="InterPro" id="IPR050469">
    <property type="entry name" value="Diguanylate_Cyclase"/>
</dbReference>
<dbReference type="InterPro" id="IPR043128">
    <property type="entry name" value="Rev_trsase/Diguanyl_cyclase"/>
</dbReference>
<dbReference type="GO" id="GO:0052621">
    <property type="term" value="F:diguanylate cyclase activity"/>
    <property type="evidence" value="ECO:0007669"/>
    <property type="project" value="UniProtKB-EC"/>
</dbReference>
<dbReference type="GO" id="GO:0005886">
    <property type="term" value="C:plasma membrane"/>
    <property type="evidence" value="ECO:0007669"/>
    <property type="project" value="TreeGrafter"/>
</dbReference>
<dbReference type="InterPro" id="IPR029787">
    <property type="entry name" value="Nucleotide_cyclase"/>
</dbReference>
<accession>A0A074MYD3</accession>
<dbReference type="GO" id="GO:1902201">
    <property type="term" value="P:negative regulation of bacterial-type flagellum-dependent cell motility"/>
    <property type="evidence" value="ECO:0007669"/>
    <property type="project" value="TreeGrafter"/>
</dbReference>
<dbReference type="RefSeq" id="WP_034900717.1">
    <property type="nucleotide sequence ID" value="NZ_CP017057.1"/>
</dbReference>
<dbReference type="SMART" id="SM00267">
    <property type="entry name" value="GGDEF"/>
    <property type="match status" value="1"/>
</dbReference>
<dbReference type="PANTHER" id="PTHR45138">
    <property type="entry name" value="REGULATORY COMPONENTS OF SENSORY TRANSDUCTION SYSTEM"/>
    <property type="match status" value="1"/>
</dbReference>
<dbReference type="EMBL" id="JMIX01000003">
    <property type="protein sequence ID" value="KEO98499.1"/>
    <property type="molecule type" value="Genomic_DNA"/>
</dbReference>
<dbReference type="InterPro" id="IPR000160">
    <property type="entry name" value="GGDEF_dom"/>
</dbReference>
<dbReference type="Pfam" id="PF00990">
    <property type="entry name" value="GGDEF"/>
    <property type="match status" value="1"/>
</dbReference>
<dbReference type="PANTHER" id="PTHR45138:SF9">
    <property type="entry name" value="DIGUANYLATE CYCLASE DGCM-RELATED"/>
    <property type="match status" value="1"/>
</dbReference>
<keyword evidence="5" id="KW-1185">Reference proteome</keyword>
<dbReference type="SUPFAM" id="SSF55073">
    <property type="entry name" value="Nucleotide cyclase"/>
    <property type="match status" value="1"/>
</dbReference>
<evidence type="ECO:0000256" key="2">
    <source>
        <dbReference type="ARBA" id="ARBA00034247"/>
    </source>
</evidence>
<evidence type="ECO:0000313" key="4">
    <source>
        <dbReference type="EMBL" id="KEO98499.1"/>
    </source>
</evidence>
<dbReference type="CDD" id="cd01949">
    <property type="entry name" value="GGDEF"/>
    <property type="match status" value="1"/>
</dbReference>
<feature type="domain" description="GGDEF" evidence="3">
    <location>
        <begin position="43"/>
        <end position="103"/>
    </location>
</feature>
<dbReference type="KEGG" id="elq:Ga0102493_113030"/>
<evidence type="ECO:0000256" key="1">
    <source>
        <dbReference type="ARBA" id="ARBA00012528"/>
    </source>
</evidence>
<reference evidence="4 5" key="1">
    <citation type="submission" date="2014-04" db="EMBL/GenBank/DDBJ databases">
        <title>A comprehensive comparison of genomes of Erythrobacter spp. Strains.</title>
        <authorList>
            <person name="Zheng Q."/>
        </authorList>
    </citation>
    <scope>NUCLEOTIDE SEQUENCE [LARGE SCALE GENOMIC DNA]</scope>
    <source>
        <strain evidence="4 5">DSM 8509</strain>
    </source>
</reference>
<dbReference type="EC" id="2.7.7.65" evidence="1"/>
<dbReference type="AlphaFoldDB" id="A0A074MYD3"/>
<dbReference type="GO" id="GO:0043709">
    <property type="term" value="P:cell adhesion involved in single-species biofilm formation"/>
    <property type="evidence" value="ECO:0007669"/>
    <property type="project" value="TreeGrafter"/>
</dbReference>
<dbReference type="Proteomes" id="UP000027866">
    <property type="component" value="Unassembled WGS sequence"/>
</dbReference>